<dbReference type="EMBL" id="SKBN01000084">
    <property type="protein sequence ID" value="TGJ83757.1"/>
    <property type="molecule type" value="Genomic_DNA"/>
</dbReference>
<dbReference type="PANTHER" id="PTHR46640">
    <property type="entry name" value="TRIACYLGLYCEROL LIPASE, PUTATIVE (AFU_ORTHOLOGUE AFUA_6G06510)-RELATED"/>
    <property type="match status" value="1"/>
</dbReference>
<dbReference type="Pfam" id="PF01764">
    <property type="entry name" value="Lipase_3"/>
    <property type="match status" value="1"/>
</dbReference>
<name>A0A4Z0YJT1_9PEZI</name>
<accession>A0A4Z0YJT1</accession>
<evidence type="ECO:0000256" key="3">
    <source>
        <dbReference type="SAM" id="SignalP"/>
    </source>
</evidence>
<dbReference type="GO" id="GO:0006629">
    <property type="term" value="P:lipid metabolic process"/>
    <property type="evidence" value="ECO:0007669"/>
    <property type="project" value="InterPro"/>
</dbReference>
<keyword evidence="2" id="KW-0378">Hydrolase</keyword>
<sequence>MQSLAGILILTLFLLLGTLCSAQLNVAGHTDTVPAALVADFDLFSQYASAIYCDNNAQSPKGTLISCSKGTCSQVEGAKAAVFGNFFNIGYFESTGVLAIDPLNHRLVLAFRGAEGNGVEAACLNQLISCTAICSGCHCGSGFYNSWTDVRDQVIAMITAARQEYPDYSLVLTGHSLGGAQAIFAAAEFRTNGTTATLFTYGQPRVGDTAFAEYVTSQGQNYRITHTVDPAPRLPPNGTVLGYVHNSPEYWIFEDTNTNYTVNPGQIKVIYGINSTAGSSVSNMMFRSGVAQRKTDSYLKGQNVYDESAHVEYFQPQMALCYTSIAPLGTATTTASV</sequence>
<dbReference type="GO" id="GO:0016787">
    <property type="term" value="F:hydrolase activity"/>
    <property type="evidence" value="ECO:0007669"/>
    <property type="project" value="UniProtKB-KW"/>
</dbReference>
<feature type="domain" description="Fungal lipase-type" evidence="4">
    <location>
        <begin position="108"/>
        <end position="237"/>
    </location>
</feature>
<comment type="caution">
    <text evidence="5">The sequence shown here is derived from an EMBL/GenBank/DDBJ whole genome shotgun (WGS) entry which is preliminary data.</text>
</comment>
<dbReference type="STRING" id="37992.A0A4Z0YJT1"/>
<dbReference type="OrthoDB" id="426718at2759"/>
<protein>
    <recommendedName>
        <fullName evidence="4">Fungal lipase-type domain-containing protein</fullName>
    </recommendedName>
</protein>
<evidence type="ECO:0000256" key="2">
    <source>
        <dbReference type="ARBA" id="ARBA00022801"/>
    </source>
</evidence>
<organism evidence="5 6">
    <name type="scientific">Xylaria hypoxylon</name>
    <dbReference type="NCBI Taxonomy" id="37992"/>
    <lineage>
        <taxon>Eukaryota</taxon>
        <taxon>Fungi</taxon>
        <taxon>Dikarya</taxon>
        <taxon>Ascomycota</taxon>
        <taxon>Pezizomycotina</taxon>
        <taxon>Sordariomycetes</taxon>
        <taxon>Xylariomycetidae</taxon>
        <taxon>Xylariales</taxon>
        <taxon>Xylariaceae</taxon>
        <taxon>Xylaria</taxon>
    </lineage>
</organism>
<reference evidence="5 6" key="1">
    <citation type="submission" date="2019-03" db="EMBL/GenBank/DDBJ databases">
        <title>Draft genome sequence of Xylaria hypoxylon DSM 108379, a ubiquitous saprotrophic-parasitic fungi on hardwood.</title>
        <authorList>
            <person name="Buettner E."/>
            <person name="Leonhardt S."/>
            <person name="Gebauer A.M."/>
            <person name="Liers C."/>
            <person name="Hofrichter M."/>
            <person name="Kellner H."/>
        </authorList>
    </citation>
    <scope>NUCLEOTIDE SEQUENCE [LARGE SCALE GENOMIC DNA]</scope>
    <source>
        <strain evidence="5 6">DSM 108379</strain>
    </source>
</reference>
<dbReference type="AlphaFoldDB" id="A0A4Z0YJT1"/>
<dbReference type="PANTHER" id="PTHR46640:SF1">
    <property type="entry name" value="FUNGAL LIPASE-LIKE DOMAIN-CONTAINING PROTEIN-RELATED"/>
    <property type="match status" value="1"/>
</dbReference>
<dbReference type="InterPro" id="IPR029058">
    <property type="entry name" value="AB_hydrolase_fold"/>
</dbReference>
<evidence type="ECO:0000313" key="6">
    <source>
        <dbReference type="Proteomes" id="UP000297716"/>
    </source>
</evidence>
<dbReference type="InterPro" id="IPR051299">
    <property type="entry name" value="AB_hydrolase_lip/est"/>
</dbReference>
<dbReference type="InterPro" id="IPR002921">
    <property type="entry name" value="Fungal_lipase-type"/>
</dbReference>
<feature type="chain" id="PRO_5021492981" description="Fungal lipase-type domain-containing protein" evidence="3">
    <location>
        <begin position="23"/>
        <end position="337"/>
    </location>
</feature>
<keyword evidence="6" id="KW-1185">Reference proteome</keyword>
<evidence type="ECO:0000313" key="5">
    <source>
        <dbReference type="EMBL" id="TGJ83757.1"/>
    </source>
</evidence>
<feature type="signal peptide" evidence="3">
    <location>
        <begin position="1"/>
        <end position="22"/>
    </location>
</feature>
<evidence type="ECO:0000256" key="1">
    <source>
        <dbReference type="ARBA" id="ARBA00022729"/>
    </source>
</evidence>
<dbReference type="Proteomes" id="UP000297716">
    <property type="component" value="Unassembled WGS sequence"/>
</dbReference>
<evidence type="ECO:0000259" key="4">
    <source>
        <dbReference type="Pfam" id="PF01764"/>
    </source>
</evidence>
<dbReference type="Gene3D" id="3.40.50.1820">
    <property type="entry name" value="alpha/beta hydrolase"/>
    <property type="match status" value="1"/>
</dbReference>
<keyword evidence="1 3" id="KW-0732">Signal</keyword>
<gene>
    <name evidence="5" type="ORF">E0Z10_g4976</name>
</gene>
<dbReference type="CDD" id="cd00519">
    <property type="entry name" value="Lipase_3"/>
    <property type="match status" value="1"/>
</dbReference>
<dbReference type="SUPFAM" id="SSF53474">
    <property type="entry name" value="alpha/beta-Hydrolases"/>
    <property type="match status" value="1"/>
</dbReference>
<proteinExistence type="predicted"/>